<name>A0A914UJR7_9BILA</name>
<proteinExistence type="predicted"/>
<dbReference type="Proteomes" id="UP000887566">
    <property type="component" value="Unplaced"/>
</dbReference>
<dbReference type="WBParaSite" id="PSAMB.scaffold1042size36771.g10784.t1">
    <property type="protein sequence ID" value="PSAMB.scaffold1042size36771.g10784.t1"/>
    <property type="gene ID" value="PSAMB.scaffold1042size36771.g10784"/>
</dbReference>
<evidence type="ECO:0000313" key="3">
    <source>
        <dbReference type="WBParaSite" id="PSAMB.scaffold1042size36771.g10784.t1"/>
    </source>
</evidence>
<keyword evidence="1" id="KW-0472">Membrane</keyword>
<organism evidence="2 3">
    <name type="scientific">Plectus sambesii</name>
    <dbReference type="NCBI Taxonomy" id="2011161"/>
    <lineage>
        <taxon>Eukaryota</taxon>
        <taxon>Metazoa</taxon>
        <taxon>Ecdysozoa</taxon>
        <taxon>Nematoda</taxon>
        <taxon>Chromadorea</taxon>
        <taxon>Plectida</taxon>
        <taxon>Plectina</taxon>
        <taxon>Plectoidea</taxon>
        <taxon>Plectidae</taxon>
        <taxon>Plectus</taxon>
    </lineage>
</organism>
<keyword evidence="2" id="KW-1185">Reference proteome</keyword>
<feature type="transmembrane region" description="Helical" evidence="1">
    <location>
        <begin position="28"/>
        <end position="54"/>
    </location>
</feature>
<reference evidence="3" key="1">
    <citation type="submission" date="2022-11" db="UniProtKB">
        <authorList>
            <consortium name="WormBaseParasite"/>
        </authorList>
    </citation>
    <scope>IDENTIFICATION</scope>
</reference>
<dbReference type="AlphaFoldDB" id="A0A914UJR7"/>
<keyword evidence="1" id="KW-1133">Transmembrane helix</keyword>
<accession>A0A914UJR7</accession>
<protein>
    <submittedName>
        <fullName evidence="3">Uncharacterized protein</fullName>
    </submittedName>
</protein>
<keyword evidence="1" id="KW-0812">Transmembrane</keyword>
<sequence>MNIILSAEVEFPPHPPTNSTMTPLSERVVIGIIGMLICLFVFLIITYLCAFANYDRCYCCAAKRRRRGSTRGNTDMQEAQMFVNFNPGSALTRAWNIGGEVSIL</sequence>
<evidence type="ECO:0000256" key="1">
    <source>
        <dbReference type="SAM" id="Phobius"/>
    </source>
</evidence>
<evidence type="ECO:0000313" key="2">
    <source>
        <dbReference type="Proteomes" id="UP000887566"/>
    </source>
</evidence>